<evidence type="ECO:0000256" key="1">
    <source>
        <dbReference type="SAM" id="Phobius"/>
    </source>
</evidence>
<keyword evidence="1" id="KW-0472">Membrane</keyword>
<sequence>MGNAPICVAVRNRLNTKVYVLENEWTENWEERVSLGLLFAMAIVAFYSGLLIKRCMDKIGSHPDIDEHAFGKTGRLIVSVLMYTKLYLFVTGPLILEVWLDDLSLRSYVSASGVFASAIIALLTSWTKMFNGDETSGAKRVASAVGEGGLHPSCEVSRKGKEKEFQLKPMRPSYGAPGYVNGSTSLLDASVDALADENKLHDQAATGVSNVFAEALVFLALSKLKDGQLPTGSFRDAHNSARIVHFASAPNLTENHSANVSISDFPSISATQTDTLYIQDKGENGIKGATLDAAS</sequence>
<dbReference type="EMBL" id="JAYMYQ010000011">
    <property type="protein sequence ID" value="KAK7306685.1"/>
    <property type="molecule type" value="Genomic_DNA"/>
</dbReference>
<name>A0AAN9JWA2_CANGL</name>
<dbReference type="Proteomes" id="UP001367508">
    <property type="component" value="Unassembled WGS sequence"/>
</dbReference>
<evidence type="ECO:0000313" key="3">
    <source>
        <dbReference type="Proteomes" id="UP001367508"/>
    </source>
</evidence>
<evidence type="ECO:0000313" key="2">
    <source>
        <dbReference type="EMBL" id="KAK7306685.1"/>
    </source>
</evidence>
<proteinExistence type="predicted"/>
<organism evidence="2 3">
    <name type="scientific">Canavalia gladiata</name>
    <name type="common">Sword bean</name>
    <name type="synonym">Dolichos gladiatus</name>
    <dbReference type="NCBI Taxonomy" id="3824"/>
    <lineage>
        <taxon>Eukaryota</taxon>
        <taxon>Viridiplantae</taxon>
        <taxon>Streptophyta</taxon>
        <taxon>Embryophyta</taxon>
        <taxon>Tracheophyta</taxon>
        <taxon>Spermatophyta</taxon>
        <taxon>Magnoliopsida</taxon>
        <taxon>eudicotyledons</taxon>
        <taxon>Gunneridae</taxon>
        <taxon>Pentapetalae</taxon>
        <taxon>rosids</taxon>
        <taxon>fabids</taxon>
        <taxon>Fabales</taxon>
        <taxon>Fabaceae</taxon>
        <taxon>Papilionoideae</taxon>
        <taxon>50 kb inversion clade</taxon>
        <taxon>NPAAA clade</taxon>
        <taxon>indigoferoid/millettioid clade</taxon>
        <taxon>Phaseoleae</taxon>
        <taxon>Canavalia</taxon>
    </lineage>
</organism>
<dbReference type="AlphaFoldDB" id="A0AAN9JWA2"/>
<feature type="transmembrane region" description="Helical" evidence="1">
    <location>
        <begin position="33"/>
        <end position="52"/>
    </location>
</feature>
<comment type="caution">
    <text evidence="2">The sequence shown here is derived from an EMBL/GenBank/DDBJ whole genome shotgun (WGS) entry which is preliminary data.</text>
</comment>
<keyword evidence="3" id="KW-1185">Reference proteome</keyword>
<keyword evidence="1" id="KW-1133">Transmembrane helix</keyword>
<accession>A0AAN9JWA2</accession>
<feature type="transmembrane region" description="Helical" evidence="1">
    <location>
        <begin position="73"/>
        <end position="96"/>
    </location>
</feature>
<gene>
    <name evidence="2" type="ORF">VNO77_44637</name>
</gene>
<protein>
    <submittedName>
        <fullName evidence="2">Uncharacterized protein</fullName>
    </submittedName>
</protein>
<feature type="transmembrane region" description="Helical" evidence="1">
    <location>
        <begin position="108"/>
        <end position="126"/>
    </location>
</feature>
<keyword evidence="1" id="KW-0812">Transmembrane</keyword>
<reference evidence="2 3" key="1">
    <citation type="submission" date="2024-01" db="EMBL/GenBank/DDBJ databases">
        <title>The genomes of 5 underutilized Papilionoideae crops provide insights into root nodulation and disease resistanc.</title>
        <authorList>
            <person name="Jiang F."/>
        </authorList>
    </citation>
    <scope>NUCLEOTIDE SEQUENCE [LARGE SCALE GENOMIC DNA]</scope>
    <source>
        <strain evidence="2">LVBAO_FW01</strain>
        <tissue evidence="2">Leaves</tissue>
    </source>
</reference>